<accession>A0A4C1VHL3</accession>
<proteinExistence type="predicted"/>
<dbReference type="AlphaFoldDB" id="A0A4C1VHL3"/>
<protein>
    <submittedName>
        <fullName evidence="1">Uncharacterized protein</fullName>
    </submittedName>
</protein>
<gene>
    <name evidence="1" type="ORF">EVAR_23640_1</name>
</gene>
<organism evidence="1 2">
    <name type="scientific">Eumeta variegata</name>
    <name type="common">Bagworm moth</name>
    <name type="synonym">Eumeta japonica</name>
    <dbReference type="NCBI Taxonomy" id="151549"/>
    <lineage>
        <taxon>Eukaryota</taxon>
        <taxon>Metazoa</taxon>
        <taxon>Ecdysozoa</taxon>
        <taxon>Arthropoda</taxon>
        <taxon>Hexapoda</taxon>
        <taxon>Insecta</taxon>
        <taxon>Pterygota</taxon>
        <taxon>Neoptera</taxon>
        <taxon>Endopterygota</taxon>
        <taxon>Lepidoptera</taxon>
        <taxon>Glossata</taxon>
        <taxon>Ditrysia</taxon>
        <taxon>Tineoidea</taxon>
        <taxon>Psychidae</taxon>
        <taxon>Oiketicinae</taxon>
        <taxon>Eumeta</taxon>
    </lineage>
</organism>
<comment type="caution">
    <text evidence="1">The sequence shown here is derived from an EMBL/GenBank/DDBJ whole genome shotgun (WGS) entry which is preliminary data.</text>
</comment>
<evidence type="ECO:0000313" key="2">
    <source>
        <dbReference type="Proteomes" id="UP000299102"/>
    </source>
</evidence>
<dbReference type="Proteomes" id="UP000299102">
    <property type="component" value="Unassembled WGS sequence"/>
</dbReference>
<evidence type="ECO:0000313" key="1">
    <source>
        <dbReference type="EMBL" id="GBP38436.1"/>
    </source>
</evidence>
<keyword evidence="2" id="KW-1185">Reference proteome</keyword>
<dbReference type="EMBL" id="BGZK01000349">
    <property type="protein sequence ID" value="GBP38436.1"/>
    <property type="molecule type" value="Genomic_DNA"/>
</dbReference>
<name>A0A4C1VHL3_EUMVA</name>
<reference evidence="1 2" key="1">
    <citation type="journal article" date="2019" name="Commun. Biol.">
        <title>The bagworm genome reveals a unique fibroin gene that provides high tensile strength.</title>
        <authorList>
            <person name="Kono N."/>
            <person name="Nakamura H."/>
            <person name="Ohtoshi R."/>
            <person name="Tomita M."/>
            <person name="Numata K."/>
            <person name="Arakawa K."/>
        </authorList>
    </citation>
    <scope>NUCLEOTIDE SEQUENCE [LARGE SCALE GENOMIC DNA]</scope>
</reference>
<sequence length="74" mass="8053">MRSQAERAEAVSCESNFAKTSFSKSGFKNPKPSTLALPMLVGRCQPPISSVHALTEPRTNEMLAPRASRRAHLA</sequence>